<evidence type="ECO:0000256" key="6">
    <source>
        <dbReference type="SAM" id="Phobius"/>
    </source>
</evidence>
<dbReference type="GO" id="GO:0005634">
    <property type="term" value="C:nucleus"/>
    <property type="evidence" value="ECO:0007669"/>
    <property type="project" value="UniProtKB-SubCell"/>
</dbReference>
<keyword evidence="9" id="KW-1185">Reference proteome</keyword>
<evidence type="ECO:0000313" key="9">
    <source>
        <dbReference type="Proteomes" id="UP001497516"/>
    </source>
</evidence>
<dbReference type="Pfam" id="PF02365">
    <property type="entry name" value="NAM"/>
    <property type="match status" value="1"/>
</dbReference>
<dbReference type="PANTHER" id="PTHR31744">
    <property type="entry name" value="PROTEIN CUP-SHAPED COTYLEDON 2-RELATED"/>
    <property type="match status" value="1"/>
</dbReference>
<keyword evidence="6" id="KW-1133">Transmembrane helix</keyword>
<sequence length="539" mass="59570">MARGDSASFLGPGFRFHPTDEELLRYYLKRKVTNKPVRFDPISVVDVYRTEPWDLPDRSKLKSRDLEWYFFSLLDRKYSNGSKTNRATEKGYWKTTGKDRPILSNSVTVGMKKTLVFHIGRAPHGERTNWVMHEYRLSDEELGKFGIGQDTYVLCRIFRKSGTGPKNGEQYGAPFVEEEWEDDDVPVLTGEEFVSADGVVEIDNEYVDAEDFDQKVDVGIEPENVNVPPTFYYEETSNKIENVGGSGEDGPKPLTAEPLNTLAVPVQAQLPYISGQNEMGDNCVDAQYIASSSKDSNPHDNKDAANSEYAEGLFLEASELSNPLEPGSDPADFNLEDFLDFDQLDFDLSEALRGDGFTSDQSLESNKVSSGVVDDLHSRSENMLSMQGGASSSEQMPDSTMLKPYSMKSESDVNYPFISKASRMLGNIHAPPALAAEFPVKGAAALRFASSQPSSSSIHVTAGMITIENMAPRGNGMDGNTLGKNMGVNVVMSITWPQGLGGTSVKSGSMFTRVWVCLMFFWVLILSVSYKIGTRICSK</sequence>
<proteinExistence type="predicted"/>
<dbReference type="Proteomes" id="UP001497516">
    <property type="component" value="Chromosome 3"/>
</dbReference>
<comment type="subcellular location">
    <subcellularLocation>
        <location evidence="1">Nucleus</location>
    </subcellularLocation>
</comment>
<feature type="transmembrane region" description="Helical" evidence="6">
    <location>
        <begin position="510"/>
        <end position="530"/>
    </location>
</feature>
<keyword evidence="6" id="KW-0812">Transmembrane</keyword>
<dbReference type="InterPro" id="IPR036093">
    <property type="entry name" value="NAC_dom_sf"/>
</dbReference>
<dbReference type="GO" id="GO:0006355">
    <property type="term" value="P:regulation of DNA-templated transcription"/>
    <property type="evidence" value="ECO:0007669"/>
    <property type="project" value="InterPro"/>
</dbReference>
<evidence type="ECO:0000256" key="1">
    <source>
        <dbReference type="ARBA" id="ARBA00004123"/>
    </source>
</evidence>
<dbReference type="SUPFAM" id="SSF101941">
    <property type="entry name" value="NAC domain"/>
    <property type="match status" value="1"/>
</dbReference>
<dbReference type="InterPro" id="IPR003441">
    <property type="entry name" value="NAC-dom"/>
</dbReference>
<reference evidence="8 9" key="1">
    <citation type="submission" date="2024-04" db="EMBL/GenBank/DDBJ databases">
        <authorList>
            <person name="Fracassetti M."/>
        </authorList>
    </citation>
    <scope>NUCLEOTIDE SEQUENCE [LARGE SCALE GENOMIC DNA]</scope>
</reference>
<dbReference type="GO" id="GO:0003677">
    <property type="term" value="F:DNA binding"/>
    <property type="evidence" value="ECO:0007669"/>
    <property type="project" value="UniProtKB-KW"/>
</dbReference>
<protein>
    <recommendedName>
        <fullName evidence="7">NAC domain-containing protein</fullName>
    </recommendedName>
</protein>
<organism evidence="8 9">
    <name type="scientific">Linum trigynum</name>
    <dbReference type="NCBI Taxonomy" id="586398"/>
    <lineage>
        <taxon>Eukaryota</taxon>
        <taxon>Viridiplantae</taxon>
        <taxon>Streptophyta</taxon>
        <taxon>Embryophyta</taxon>
        <taxon>Tracheophyta</taxon>
        <taxon>Spermatophyta</taxon>
        <taxon>Magnoliopsida</taxon>
        <taxon>eudicotyledons</taxon>
        <taxon>Gunneridae</taxon>
        <taxon>Pentapetalae</taxon>
        <taxon>rosids</taxon>
        <taxon>fabids</taxon>
        <taxon>Malpighiales</taxon>
        <taxon>Linaceae</taxon>
        <taxon>Linum</taxon>
    </lineage>
</organism>
<evidence type="ECO:0000259" key="7">
    <source>
        <dbReference type="PROSITE" id="PS51005"/>
    </source>
</evidence>
<keyword evidence="6" id="KW-0472">Membrane</keyword>
<evidence type="ECO:0000256" key="3">
    <source>
        <dbReference type="ARBA" id="ARBA00023125"/>
    </source>
</evidence>
<gene>
    <name evidence="8" type="ORF">LTRI10_LOCUS16050</name>
</gene>
<feature type="domain" description="NAC" evidence="7">
    <location>
        <begin position="10"/>
        <end position="160"/>
    </location>
</feature>
<keyword evidence="3" id="KW-0238">DNA-binding</keyword>
<keyword evidence="4" id="KW-0804">Transcription</keyword>
<dbReference type="PANTHER" id="PTHR31744:SF210">
    <property type="entry name" value="NAC DOMAIN-CONTAINING PROTEIN 86-LIKE"/>
    <property type="match status" value="1"/>
</dbReference>
<evidence type="ECO:0000256" key="5">
    <source>
        <dbReference type="ARBA" id="ARBA00023242"/>
    </source>
</evidence>
<keyword evidence="2" id="KW-0805">Transcription regulation</keyword>
<keyword evidence="5" id="KW-0539">Nucleus</keyword>
<dbReference type="AlphaFoldDB" id="A0AAV2DLK1"/>
<evidence type="ECO:0000256" key="2">
    <source>
        <dbReference type="ARBA" id="ARBA00023015"/>
    </source>
</evidence>
<dbReference type="FunFam" id="2.170.150.80:FF:000002">
    <property type="entry name" value="Nac domain-containing protein 86"/>
    <property type="match status" value="1"/>
</dbReference>
<dbReference type="PROSITE" id="PS51005">
    <property type="entry name" value="NAC"/>
    <property type="match status" value="1"/>
</dbReference>
<evidence type="ECO:0000313" key="8">
    <source>
        <dbReference type="EMBL" id="CAL1374167.1"/>
    </source>
</evidence>
<evidence type="ECO:0000256" key="4">
    <source>
        <dbReference type="ARBA" id="ARBA00023163"/>
    </source>
</evidence>
<accession>A0AAV2DLK1</accession>
<dbReference type="Gene3D" id="2.170.150.80">
    <property type="entry name" value="NAC domain"/>
    <property type="match status" value="1"/>
</dbReference>
<name>A0AAV2DLK1_9ROSI</name>
<dbReference type="EMBL" id="OZ034816">
    <property type="protein sequence ID" value="CAL1374167.1"/>
    <property type="molecule type" value="Genomic_DNA"/>
</dbReference>